<organism evidence="1 2">
    <name type="scientific">Staurois parvus</name>
    <dbReference type="NCBI Taxonomy" id="386267"/>
    <lineage>
        <taxon>Eukaryota</taxon>
        <taxon>Metazoa</taxon>
        <taxon>Chordata</taxon>
        <taxon>Craniata</taxon>
        <taxon>Vertebrata</taxon>
        <taxon>Euteleostomi</taxon>
        <taxon>Amphibia</taxon>
        <taxon>Batrachia</taxon>
        <taxon>Anura</taxon>
        <taxon>Neobatrachia</taxon>
        <taxon>Ranoidea</taxon>
        <taxon>Ranidae</taxon>
        <taxon>Staurois</taxon>
    </lineage>
</organism>
<evidence type="ECO:0000313" key="2">
    <source>
        <dbReference type="Proteomes" id="UP001162483"/>
    </source>
</evidence>
<accession>A0ABN9ASZ0</accession>
<evidence type="ECO:0000313" key="1">
    <source>
        <dbReference type="EMBL" id="CAI9539147.1"/>
    </source>
</evidence>
<gene>
    <name evidence="1" type="ORF">SPARVUS_LOCUS1548076</name>
</gene>
<protein>
    <submittedName>
        <fullName evidence="1">Uncharacterized protein</fullName>
    </submittedName>
</protein>
<comment type="caution">
    <text evidence="1">The sequence shown here is derived from an EMBL/GenBank/DDBJ whole genome shotgun (WGS) entry which is preliminary data.</text>
</comment>
<dbReference type="Proteomes" id="UP001162483">
    <property type="component" value="Unassembled WGS sequence"/>
</dbReference>
<keyword evidence="2" id="KW-1185">Reference proteome</keyword>
<name>A0ABN9ASZ0_9NEOB</name>
<sequence length="50" mass="5568">MAWQSVAMETAAMGGRTGTHERLWTWQQHEEAVYRGLWQIRGLAAAIGGP</sequence>
<reference evidence="1" key="1">
    <citation type="submission" date="2023-05" db="EMBL/GenBank/DDBJ databases">
        <authorList>
            <person name="Stuckert A."/>
        </authorList>
    </citation>
    <scope>NUCLEOTIDE SEQUENCE</scope>
</reference>
<proteinExistence type="predicted"/>
<dbReference type="EMBL" id="CATNWA010001098">
    <property type="protein sequence ID" value="CAI9539147.1"/>
    <property type="molecule type" value="Genomic_DNA"/>
</dbReference>